<evidence type="ECO:0000313" key="2">
    <source>
        <dbReference type="EMBL" id="KAA9040504.1"/>
    </source>
</evidence>
<accession>A0A5J5IKY9</accession>
<dbReference type="AlphaFoldDB" id="A0A5J5IKY9"/>
<evidence type="ECO:0000313" key="3">
    <source>
        <dbReference type="Proteomes" id="UP000326903"/>
    </source>
</evidence>
<feature type="signal peptide" evidence="1">
    <location>
        <begin position="1"/>
        <end position="27"/>
    </location>
</feature>
<dbReference type="Proteomes" id="UP000326903">
    <property type="component" value="Unassembled WGS sequence"/>
</dbReference>
<name>A0A5J5IKY9_9BACT</name>
<sequence length="257" mass="29693">MNNKFFKQYFNAVFVAICILFSETGSAQLSLKLMGDDGIPHNLEFHDASGTSIPIGDRGDIGGSPLFKDQWGFAILHLKNGLTFSDSTVGFSLYNGRLFFKKEDKIYSVDYPVKAFLFEFAEDSDKEKIFRFQNGFPIINENDSLTFYEILFGGTSFKLLKLLNKKVHETYDYGVATRRVYYLYQQYFIFLPNKNIMIDLGINPTVKNLRKKLPKFSDQIKSYGSTHKLDSKNDDNLIQLFSFLDWEALNKSYAYQF</sequence>
<evidence type="ECO:0000256" key="1">
    <source>
        <dbReference type="SAM" id="SignalP"/>
    </source>
</evidence>
<protein>
    <submittedName>
        <fullName evidence="2">Uncharacterized protein</fullName>
    </submittedName>
</protein>
<keyword evidence="1" id="KW-0732">Signal</keyword>
<dbReference type="RefSeq" id="WP_150412563.1">
    <property type="nucleotide sequence ID" value="NZ_VYQF01000001.1"/>
</dbReference>
<comment type="caution">
    <text evidence="2">The sequence shown here is derived from an EMBL/GenBank/DDBJ whole genome shotgun (WGS) entry which is preliminary data.</text>
</comment>
<reference evidence="2 3" key="1">
    <citation type="submission" date="2019-09" db="EMBL/GenBank/DDBJ databases">
        <title>Draft genome sequence of Ginsengibacter sp. BR5-29.</title>
        <authorList>
            <person name="Im W.-T."/>
        </authorList>
    </citation>
    <scope>NUCLEOTIDE SEQUENCE [LARGE SCALE GENOMIC DNA]</scope>
    <source>
        <strain evidence="2 3">BR5-29</strain>
    </source>
</reference>
<organism evidence="2 3">
    <name type="scientific">Ginsengibacter hankyongi</name>
    <dbReference type="NCBI Taxonomy" id="2607284"/>
    <lineage>
        <taxon>Bacteria</taxon>
        <taxon>Pseudomonadati</taxon>
        <taxon>Bacteroidota</taxon>
        <taxon>Chitinophagia</taxon>
        <taxon>Chitinophagales</taxon>
        <taxon>Chitinophagaceae</taxon>
        <taxon>Ginsengibacter</taxon>
    </lineage>
</organism>
<keyword evidence="3" id="KW-1185">Reference proteome</keyword>
<gene>
    <name evidence="2" type="ORF">FW778_00170</name>
</gene>
<feature type="chain" id="PRO_5023822942" evidence="1">
    <location>
        <begin position="28"/>
        <end position="257"/>
    </location>
</feature>
<proteinExistence type="predicted"/>
<dbReference type="EMBL" id="VYQF01000001">
    <property type="protein sequence ID" value="KAA9040504.1"/>
    <property type="molecule type" value="Genomic_DNA"/>
</dbReference>